<comment type="caution">
    <text evidence="1">The sequence shown here is derived from an EMBL/GenBank/DDBJ whole genome shotgun (WGS) entry which is preliminary data.</text>
</comment>
<dbReference type="RefSeq" id="WP_001008301.1">
    <property type="nucleotide sequence ID" value="NZ_AFUB01000001.1"/>
</dbReference>
<dbReference type="eggNOG" id="ENOG5032ZFR">
    <property type="taxonomic scope" value="Bacteria"/>
</dbReference>
<dbReference type="AlphaFoldDB" id="F9LUD0"/>
<reference evidence="1 2" key="1">
    <citation type="submission" date="2011-05" db="EMBL/GenBank/DDBJ databases">
        <authorList>
            <person name="Durkin A.S."/>
            <person name="Radune D."/>
            <person name="Hostetler J."/>
            <person name="Torralba M."/>
            <person name="Gillis M."/>
            <person name="Methe B."/>
            <person name="Sutton G."/>
            <person name="Nelson K.E."/>
        </authorList>
    </citation>
    <scope>NUCLEOTIDE SEQUENCE [LARGE SCALE GENOMIC DNA]</scope>
    <source>
        <strain evidence="1 2">SK95</strain>
    </source>
</reference>
<evidence type="ECO:0000313" key="1">
    <source>
        <dbReference type="EMBL" id="EGU69903.1"/>
    </source>
</evidence>
<proteinExistence type="predicted"/>
<protein>
    <submittedName>
        <fullName evidence="1">Uncharacterized protein</fullName>
    </submittedName>
</protein>
<dbReference type="Proteomes" id="UP000003858">
    <property type="component" value="Unassembled WGS sequence"/>
</dbReference>
<dbReference type="OrthoDB" id="1971782at2"/>
<sequence length="115" mass="13769">MNFDESLPQYTYEYEGVIFVWDEEPDCGFMDKVQLLAKNYRKNINRIINFMLADLKERYGDVSEEDVKNKLGKPIIDYNQGTVSYCEQTFDDWHLFEFEFLDDQFEKLKCFSVNG</sequence>
<dbReference type="EMBL" id="AFUB01000001">
    <property type="protein sequence ID" value="EGU69903.1"/>
    <property type="molecule type" value="Genomic_DNA"/>
</dbReference>
<evidence type="ECO:0000313" key="2">
    <source>
        <dbReference type="Proteomes" id="UP000003858"/>
    </source>
</evidence>
<accession>F9LUD0</accession>
<gene>
    <name evidence="1" type="ORF">HMPREF9965_1427</name>
</gene>
<organism evidence="1 2">
    <name type="scientific">Streptococcus mitis bv. 2 str. SK95</name>
    <dbReference type="NCBI Taxonomy" id="1000588"/>
    <lineage>
        <taxon>Bacteria</taxon>
        <taxon>Bacillati</taxon>
        <taxon>Bacillota</taxon>
        <taxon>Bacilli</taxon>
        <taxon>Lactobacillales</taxon>
        <taxon>Streptococcaceae</taxon>
        <taxon>Streptococcus</taxon>
    </lineage>
</organism>
<name>F9LUD0_STROR</name>
<dbReference type="PATRIC" id="fig|1000588.3.peg.26"/>